<evidence type="ECO:0000313" key="2">
    <source>
        <dbReference type="Proteomes" id="UP000224460"/>
    </source>
</evidence>
<protein>
    <submittedName>
        <fullName evidence="1">L-ribulose-5-phosphate 4-epimerase</fullName>
    </submittedName>
</protein>
<comment type="caution">
    <text evidence="1">The sequence shown here is derived from an EMBL/GenBank/DDBJ whole genome shotgun (WGS) entry which is preliminary data.</text>
</comment>
<name>A0AC61D888_9FIRM</name>
<proteinExistence type="predicted"/>
<dbReference type="EMBL" id="PEDL01000021">
    <property type="protein sequence ID" value="PHV69646.1"/>
    <property type="molecule type" value="Genomic_DNA"/>
</dbReference>
<sequence length="286" mass="32712">MKAYTIGLYEKAMPADLTWKEKLQAAKEAGYDFVEISIDETEEKIQRIYMPKEERLKMIEHMFEVGIPIRSMCVSALTRYSLGNSDEKLCNRGMEILEKALELADDLGIRIVMIPGYDVYYEESTAETTQRFIKNLKKATKIAAKYGILIELETMENSFMNTVWKAMFYVKQIDSAYLGIYPDSGNMKNAAVLLGVDEAQDLMAGKGHITSLHLKESVPGKYREIPYGEGHVDFEKIIHAAWAIGIRKYVTEFWYKGSPDWKEDLINANRKMRAILDKADKVCVEA</sequence>
<reference evidence="1" key="1">
    <citation type="submission" date="2017-10" db="EMBL/GenBank/DDBJ databases">
        <title>Genome sequence of cellulolytic Lachnospiraceae bacterium XHS1971 isolated from hotspring sediment.</title>
        <authorList>
            <person name="Vasudevan G."/>
            <person name="Joshi A.J."/>
            <person name="Hivarkar S."/>
            <person name="Lanjekar V.B."/>
            <person name="Dhakephalkar P.K."/>
            <person name="Dagar S."/>
        </authorList>
    </citation>
    <scope>NUCLEOTIDE SEQUENCE</scope>
    <source>
        <strain evidence="1">XHS1971</strain>
    </source>
</reference>
<dbReference type="Proteomes" id="UP000224460">
    <property type="component" value="Unassembled WGS sequence"/>
</dbReference>
<gene>
    <name evidence="1" type="ORF">CS063_14585</name>
</gene>
<organism evidence="1 2">
    <name type="scientific">Sporanaerobium hydrogeniformans</name>
    <dbReference type="NCBI Taxonomy" id="3072179"/>
    <lineage>
        <taxon>Bacteria</taxon>
        <taxon>Bacillati</taxon>
        <taxon>Bacillota</taxon>
        <taxon>Clostridia</taxon>
        <taxon>Lachnospirales</taxon>
        <taxon>Lachnospiraceae</taxon>
        <taxon>Sporanaerobium</taxon>
    </lineage>
</organism>
<evidence type="ECO:0000313" key="1">
    <source>
        <dbReference type="EMBL" id="PHV69646.1"/>
    </source>
</evidence>
<accession>A0AC61D888</accession>
<keyword evidence="2" id="KW-1185">Reference proteome</keyword>